<dbReference type="Proteomes" id="UP000190395">
    <property type="component" value="Unassembled WGS sequence"/>
</dbReference>
<evidence type="ECO:0000256" key="2">
    <source>
        <dbReference type="SAM" id="SignalP"/>
    </source>
</evidence>
<evidence type="ECO:0000313" key="4">
    <source>
        <dbReference type="EMBL" id="SJZ53592.1"/>
    </source>
</evidence>
<gene>
    <name evidence="4" type="ORF">SAMN02745152_00516</name>
</gene>
<dbReference type="RefSeq" id="WP_078930269.1">
    <property type="nucleotide sequence ID" value="NZ_FUXC01000002.1"/>
</dbReference>
<dbReference type="GO" id="GO:0016787">
    <property type="term" value="F:hydrolase activity"/>
    <property type="evidence" value="ECO:0007669"/>
    <property type="project" value="UniProtKB-KW"/>
</dbReference>
<keyword evidence="5" id="KW-1185">Reference proteome</keyword>
<dbReference type="OrthoDB" id="9794725at2"/>
<dbReference type="EMBL" id="FUXC01000002">
    <property type="protein sequence ID" value="SJZ53592.1"/>
    <property type="molecule type" value="Genomic_DNA"/>
</dbReference>
<evidence type="ECO:0000313" key="5">
    <source>
        <dbReference type="Proteomes" id="UP000190395"/>
    </source>
</evidence>
<dbReference type="PANTHER" id="PTHR48081">
    <property type="entry name" value="AB HYDROLASE SUPERFAMILY PROTEIN C4A8.06C"/>
    <property type="match status" value="1"/>
</dbReference>
<accession>A0A1T4LFN6</accession>
<feature type="signal peptide" evidence="2">
    <location>
        <begin position="1"/>
        <end position="19"/>
    </location>
</feature>
<dbReference type="GeneID" id="303366786"/>
<dbReference type="AlphaFoldDB" id="A0A1T4LFN6"/>
<keyword evidence="1" id="KW-0378">Hydrolase</keyword>
<proteinExistence type="predicted"/>
<dbReference type="STRING" id="225004.SAMN02745152_00516"/>
<reference evidence="4 5" key="1">
    <citation type="submission" date="2017-02" db="EMBL/GenBank/DDBJ databases">
        <authorList>
            <person name="Peterson S.W."/>
        </authorList>
    </citation>
    <scope>NUCLEOTIDE SEQUENCE [LARGE SCALE GENOMIC DNA]</scope>
    <source>
        <strain evidence="4 5">ATCC BAA-909</strain>
    </source>
</reference>
<sequence length="322" mass="35375">MKKTLAAVTAIFLCSSIFAQEKVWLWPKKTGPGSEKLKIEQTVEERGGGNTHDRIISGVTQPYFEVYKPSKDSQNKKTGILIIPGGSYQRVVYDKEGVHYVKAYNDAGYTCFVLVYRTPNDPHKDNSTVSLADAQRAMRVIRSRAQEFGINPDKLGVMGSSAGGHVAGSLAERYNDEVYKMQDKADKLADGSWTNAKPAFQMLMYPVITMQDGLTHSGSQKNLLGESATQAQKDAASCEKNVSKDNPIAWLCCAINDKSVNPETNIIPYWTALRKAGVRTELHVFPASGHGFGIMGASGTAKKWQAISIEWLDTYVSTPNVK</sequence>
<evidence type="ECO:0000259" key="3">
    <source>
        <dbReference type="Pfam" id="PF20434"/>
    </source>
</evidence>
<dbReference type="InterPro" id="IPR049492">
    <property type="entry name" value="BD-FAE-like_dom"/>
</dbReference>
<protein>
    <submittedName>
        <fullName evidence="4">Acetyl esterase/lipase</fullName>
    </submittedName>
</protein>
<feature type="chain" id="PRO_5012504498" evidence="2">
    <location>
        <begin position="20"/>
        <end position="322"/>
    </location>
</feature>
<dbReference type="Gene3D" id="3.40.50.1820">
    <property type="entry name" value="alpha/beta hydrolase"/>
    <property type="match status" value="1"/>
</dbReference>
<name>A0A1T4LFN6_9SPIR</name>
<dbReference type="SUPFAM" id="SSF53474">
    <property type="entry name" value="alpha/beta-Hydrolases"/>
    <property type="match status" value="1"/>
</dbReference>
<dbReference type="PANTHER" id="PTHR48081:SF6">
    <property type="entry name" value="PEPTIDASE S9 PROLYL OLIGOPEPTIDASE CATALYTIC DOMAIN-CONTAINING PROTEIN"/>
    <property type="match status" value="1"/>
</dbReference>
<dbReference type="InterPro" id="IPR029058">
    <property type="entry name" value="AB_hydrolase_fold"/>
</dbReference>
<evidence type="ECO:0000256" key="1">
    <source>
        <dbReference type="ARBA" id="ARBA00022801"/>
    </source>
</evidence>
<dbReference type="InterPro" id="IPR050300">
    <property type="entry name" value="GDXG_lipolytic_enzyme"/>
</dbReference>
<dbReference type="Pfam" id="PF20434">
    <property type="entry name" value="BD-FAE"/>
    <property type="match status" value="1"/>
</dbReference>
<feature type="domain" description="BD-FAE-like" evidence="3">
    <location>
        <begin position="65"/>
        <end position="263"/>
    </location>
</feature>
<keyword evidence="2" id="KW-0732">Signal</keyword>
<organism evidence="4 5">
    <name type="scientific">Treponema berlinense</name>
    <dbReference type="NCBI Taxonomy" id="225004"/>
    <lineage>
        <taxon>Bacteria</taxon>
        <taxon>Pseudomonadati</taxon>
        <taxon>Spirochaetota</taxon>
        <taxon>Spirochaetia</taxon>
        <taxon>Spirochaetales</taxon>
        <taxon>Treponemataceae</taxon>
        <taxon>Treponema</taxon>
    </lineage>
</organism>